<dbReference type="InterPro" id="IPR032710">
    <property type="entry name" value="NTF2-like_dom_sf"/>
</dbReference>
<name>A0A7W7ZAI2_9BACT</name>
<dbReference type="AlphaFoldDB" id="A0A7W7ZAI2"/>
<reference evidence="1 2" key="1">
    <citation type="submission" date="2020-08" db="EMBL/GenBank/DDBJ databases">
        <title>Genomic Encyclopedia of Type Strains, Phase IV (KMG-V): Genome sequencing to study the core and pangenomes of soil and plant-associated prokaryotes.</title>
        <authorList>
            <person name="Whitman W."/>
        </authorList>
    </citation>
    <scope>NUCLEOTIDE SEQUENCE [LARGE SCALE GENOMIC DNA]</scope>
    <source>
        <strain evidence="1 2">M8UP14</strain>
    </source>
</reference>
<dbReference type="Gene3D" id="3.10.450.50">
    <property type="match status" value="1"/>
</dbReference>
<comment type="caution">
    <text evidence="1">The sequence shown here is derived from an EMBL/GenBank/DDBJ whole genome shotgun (WGS) entry which is preliminary data.</text>
</comment>
<evidence type="ECO:0008006" key="3">
    <source>
        <dbReference type="Google" id="ProtNLM"/>
    </source>
</evidence>
<accession>A0A7W7ZAI2</accession>
<dbReference type="RefSeq" id="WP_184213528.1">
    <property type="nucleotide sequence ID" value="NZ_JACHIP010000001.1"/>
</dbReference>
<dbReference type="SUPFAM" id="SSF54427">
    <property type="entry name" value="NTF2-like"/>
    <property type="match status" value="1"/>
</dbReference>
<dbReference type="EMBL" id="JACHIP010000001">
    <property type="protein sequence ID" value="MBB5055781.1"/>
    <property type="molecule type" value="Genomic_DNA"/>
</dbReference>
<proteinExistence type="predicted"/>
<evidence type="ECO:0000313" key="1">
    <source>
        <dbReference type="EMBL" id="MBB5055781.1"/>
    </source>
</evidence>
<organism evidence="1 2">
    <name type="scientific">Granulicella aggregans</name>
    <dbReference type="NCBI Taxonomy" id="474949"/>
    <lineage>
        <taxon>Bacteria</taxon>
        <taxon>Pseudomonadati</taxon>
        <taxon>Acidobacteriota</taxon>
        <taxon>Terriglobia</taxon>
        <taxon>Terriglobales</taxon>
        <taxon>Acidobacteriaceae</taxon>
        <taxon>Granulicella</taxon>
    </lineage>
</organism>
<gene>
    <name evidence="1" type="ORF">HDF16_000450</name>
</gene>
<protein>
    <recommendedName>
        <fullName evidence="3">SnoaL-like domain-containing protein</fullName>
    </recommendedName>
</protein>
<dbReference type="Proteomes" id="UP000540989">
    <property type="component" value="Unassembled WGS sequence"/>
</dbReference>
<sequence length="180" mass="19801">MTRPNTYETLLQNQPAPSLKEHPIKKTILILLSLILIPATSFAATPAELTKPVHQFIDGFNTGDTKSAFAAYAPGVITIVDEFAPHRWSGPHAVQDWAADYDKHATATGVTEGKVTAGDPSRIEVEGTLAYVIMPTVYYYKEHGQPLQEEGQITVVLHLEPTGWKMQGWTWSGVKPHPAK</sequence>
<evidence type="ECO:0000313" key="2">
    <source>
        <dbReference type="Proteomes" id="UP000540989"/>
    </source>
</evidence>
<keyword evidence="2" id="KW-1185">Reference proteome</keyword>